<sequence length="243" mass="27595">MSQEVFNQEQAQQTFTRQDPNQPQKKSNTGKIITIIVSVVAAIALLAGGGTLYYYVSGGIEGEYHATKIEKEYLKTLEDEFGDSDLDYSKFIEAPKLELKVTNNNVKGVVRYKFDAEAAYDEYLKYIKEEQKEYELSDEDMEGFMPSKEDFIDEFNSSMEEFAKNAGLSYDSRTGVGSGTIFKGKVHRWSRQIEITEINEDFMNQSDNSEELDDFKKGSTTSYTKDSSSVTLSGDKDVKFDKE</sequence>
<evidence type="ECO:0000313" key="3">
    <source>
        <dbReference type="EMBL" id="MFC3932248.1"/>
    </source>
</evidence>
<dbReference type="Proteomes" id="UP001595901">
    <property type="component" value="Unassembled WGS sequence"/>
</dbReference>
<comment type="caution">
    <text evidence="3">The sequence shown here is derived from an EMBL/GenBank/DDBJ whole genome shotgun (WGS) entry which is preliminary data.</text>
</comment>
<feature type="region of interest" description="Disordered" evidence="1">
    <location>
        <begin position="201"/>
        <end position="243"/>
    </location>
</feature>
<feature type="transmembrane region" description="Helical" evidence="2">
    <location>
        <begin position="32"/>
        <end position="56"/>
    </location>
</feature>
<feature type="region of interest" description="Disordered" evidence="1">
    <location>
        <begin position="1"/>
        <end position="27"/>
    </location>
</feature>
<evidence type="ECO:0008006" key="5">
    <source>
        <dbReference type="Google" id="ProtNLM"/>
    </source>
</evidence>
<accession>A0ABV8D1S7</accession>
<keyword evidence="4" id="KW-1185">Reference proteome</keyword>
<keyword evidence="2" id="KW-0472">Membrane</keyword>
<evidence type="ECO:0000313" key="4">
    <source>
        <dbReference type="Proteomes" id="UP001595901"/>
    </source>
</evidence>
<reference evidence="4" key="1">
    <citation type="journal article" date="2019" name="Int. J. Syst. Evol. Microbiol.">
        <title>The Global Catalogue of Microorganisms (GCM) 10K type strain sequencing project: providing services to taxonomists for standard genome sequencing and annotation.</title>
        <authorList>
            <consortium name="The Broad Institute Genomics Platform"/>
            <consortium name="The Broad Institute Genome Sequencing Center for Infectious Disease"/>
            <person name="Wu L."/>
            <person name="Ma J."/>
        </authorList>
    </citation>
    <scope>NUCLEOTIDE SEQUENCE [LARGE SCALE GENOMIC DNA]</scope>
    <source>
        <strain evidence="4">CCUG 58728</strain>
    </source>
</reference>
<gene>
    <name evidence="3" type="ORF">ACFOSE_05610</name>
</gene>
<keyword evidence="2" id="KW-1133">Transmembrane helix</keyword>
<dbReference type="RefSeq" id="WP_380431509.1">
    <property type="nucleotide sequence ID" value="NZ_JBHSAC010000048.1"/>
</dbReference>
<feature type="compositionally biased region" description="Basic and acidic residues" evidence="1">
    <location>
        <begin position="234"/>
        <end position="243"/>
    </location>
</feature>
<keyword evidence="2" id="KW-0812">Transmembrane</keyword>
<name>A0ABV8D1S7_9STRE</name>
<protein>
    <recommendedName>
        <fullName evidence="5">Lipoprotein</fullName>
    </recommendedName>
</protein>
<feature type="compositionally biased region" description="Polar residues" evidence="1">
    <location>
        <begin position="218"/>
        <end position="232"/>
    </location>
</feature>
<evidence type="ECO:0000256" key="1">
    <source>
        <dbReference type="SAM" id="MobiDB-lite"/>
    </source>
</evidence>
<organism evidence="3 4">
    <name type="scientific">Streptococcus dentapri</name>
    <dbReference type="NCBI Taxonomy" id="573564"/>
    <lineage>
        <taxon>Bacteria</taxon>
        <taxon>Bacillati</taxon>
        <taxon>Bacillota</taxon>
        <taxon>Bacilli</taxon>
        <taxon>Lactobacillales</taxon>
        <taxon>Streptococcaceae</taxon>
        <taxon>Streptococcus</taxon>
    </lineage>
</organism>
<evidence type="ECO:0000256" key="2">
    <source>
        <dbReference type="SAM" id="Phobius"/>
    </source>
</evidence>
<dbReference type="EMBL" id="JBHSAC010000048">
    <property type="protein sequence ID" value="MFC3932248.1"/>
    <property type="molecule type" value="Genomic_DNA"/>
</dbReference>
<proteinExistence type="predicted"/>